<gene>
    <name evidence="2" type="ORF">BCR32DRAFT_245987</name>
</gene>
<feature type="signal peptide" evidence="1">
    <location>
        <begin position="1"/>
        <end position="22"/>
    </location>
</feature>
<keyword evidence="1" id="KW-0732">Signal</keyword>
<keyword evidence="3" id="KW-1185">Reference proteome</keyword>
<name>A0A1Y1X3N5_9FUNG</name>
<protein>
    <submittedName>
        <fullName evidence="2">Uncharacterized protein</fullName>
    </submittedName>
</protein>
<organism evidence="2 3">
    <name type="scientific">Anaeromyces robustus</name>
    <dbReference type="NCBI Taxonomy" id="1754192"/>
    <lineage>
        <taxon>Eukaryota</taxon>
        <taxon>Fungi</taxon>
        <taxon>Fungi incertae sedis</taxon>
        <taxon>Chytridiomycota</taxon>
        <taxon>Chytridiomycota incertae sedis</taxon>
        <taxon>Neocallimastigomycetes</taxon>
        <taxon>Neocallimastigales</taxon>
        <taxon>Neocallimastigaceae</taxon>
        <taxon>Anaeromyces</taxon>
    </lineage>
</organism>
<proteinExistence type="predicted"/>
<dbReference type="Proteomes" id="UP000193944">
    <property type="component" value="Unassembled WGS sequence"/>
</dbReference>
<dbReference type="AlphaFoldDB" id="A0A1Y1X3N5"/>
<evidence type="ECO:0000313" key="3">
    <source>
        <dbReference type="Proteomes" id="UP000193944"/>
    </source>
</evidence>
<dbReference type="EMBL" id="MCFG01000159">
    <property type="protein sequence ID" value="ORX79986.1"/>
    <property type="molecule type" value="Genomic_DNA"/>
</dbReference>
<accession>A0A1Y1X3N5</accession>
<feature type="chain" id="PRO_5013028112" evidence="1">
    <location>
        <begin position="23"/>
        <end position="182"/>
    </location>
</feature>
<evidence type="ECO:0000256" key="1">
    <source>
        <dbReference type="SAM" id="SignalP"/>
    </source>
</evidence>
<sequence>MSLRISYFLLMALAVWMKFTNAAVNCKTADGVSTYGCHMFTKIKWYIPQKPGKAFPVVRGIVEVGWSTSSIVQCILNPIYFDTSNQGLIPDKHKCKYDETTLVQEVANKVKNIDSSAVFYAKINTNTIYKCKNGNIKAIKAFPKKLWRIKNDIDILRGCSYLYPKNKKPSCTDPLYKLGYKD</sequence>
<evidence type="ECO:0000313" key="2">
    <source>
        <dbReference type="EMBL" id="ORX79986.1"/>
    </source>
</evidence>
<reference evidence="2 3" key="2">
    <citation type="submission" date="2016-08" db="EMBL/GenBank/DDBJ databases">
        <title>Pervasive Adenine N6-methylation of Active Genes in Fungi.</title>
        <authorList>
            <consortium name="DOE Joint Genome Institute"/>
            <person name="Mondo S.J."/>
            <person name="Dannebaum R.O."/>
            <person name="Kuo R.C."/>
            <person name="Labutti K."/>
            <person name="Haridas S."/>
            <person name="Kuo A."/>
            <person name="Salamov A."/>
            <person name="Ahrendt S.R."/>
            <person name="Lipzen A."/>
            <person name="Sullivan W."/>
            <person name="Andreopoulos W.B."/>
            <person name="Clum A."/>
            <person name="Lindquist E."/>
            <person name="Daum C."/>
            <person name="Ramamoorthy G.K."/>
            <person name="Gryganskyi A."/>
            <person name="Culley D."/>
            <person name="Magnuson J.K."/>
            <person name="James T.Y."/>
            <person name="O'Malley M.A."/>
            <person name="Stajich J.E."/>
            <person name="Spatafora J.W."/>
            <person name="Visel A."/>
            <person name="Grigoriev I.V."/>
        </authorList>
    </citation>
    <scope>NUCLEOTIDE SEQUENCE [LARGE SCALE GENOMIC DNA]</scope>
    <source>
        <strain evidence="2 3">S4</strain>
    </source>
</reference>
<reference evidence="2 3" key="1">
    <citation type="submission" date="2016-08" db="EMBL/GenBank/DDBJ databases">
        <title>A Parts List for Fungal Cellulosomes Revealed by Comparative Genomics.</title>
        <authorList>
            <consortium name="DOE Joint Genome Institute"/>
            <person name="Haitjema C.H."/>
            <person name="Gilmore S.P."/>
            <person name="Henske J.K."/>
            <person name="Solomon K.V."/>
            <person name="De Groot R."/>
            <person name="Kuo A."/>
            <person name="Mondo S.J."/>
            <person name="Salamov A.A."/>
            <person name="Labutti K."/>
            <person name="Zhao Z."/>
            <person name="Chiniquy J."/>
            <person name="Barry K."/>
            <person name="Brewer H.M."/>
            <person name="Purvine S.O."/>
            <person name="Wright A.T."/>
            <person name="Boxma B."/>
            <person name="Van Alen T."/>
            <person name="Hackstein J.H."/>
            <person name="Baker S.E."/>
            <person name="Grigoriev I.V."/>
            <person name="O'Malley M.A."/>
        </authorList>
    </citation>
    <scope>NUCLEOTIDE SEQUENCE [LARGE SCALE GENOMIC DNA]</scope>
    <source>
        <strain evidence="2 3">S4</strain>
    </source>
</reference>
<comment type="caution">
    <text evidence="2">The sequence shown here is derived from an EMBL/GenBank/DDBJ whole genome shotgun (WGS) entry which is preliminary data.</text>
</comment>